<dbReference type="Pfam" id="PF13977">
    <property type="entry name" value="TetR_C_6"/>
    <property type="match status" value="1"/>
</dbReference>
<dbReference type="PANTHER" id="PTHR47506:SF6">
    <property type="entry name" value="HTH-TYPE TRANSCRIPTIONAL REPRESSOR NEMR"/>
    <property type="match status" value="1"/>
</dbReference>
<evidence type="ECO:0000259" key="6">
    <source>
        <dbReference type="PROSITE" id="PS50977"/>
    </source>
</evidence>
<protein>
    <submittedName>
        <fullName evidence="7">TetR/AcrR family transcriptional regulator</fullName>
    </submittedName>
</protein>
<evidence type="ECO:0000256" key="2">
    <source>
        <dbReference type="ARBA" id="ARBA00023015"/>
    </source>
</evidence>
<keyword evidence="4" id="KW-0804">Transcription</keyword>
<evidence type="ECO:0000256" key="5">
    <source>
        <dbReference type="PROSITE-ProRule" id="PRU00335"/>
    </source>
</evidence>
<sequence>MPRHADPVQRRREVAQALLRVVGAEGLDAASIPRVARELGATAGLVQTYFRSKDELLLFAFGHLGELVNERVAAALGDSTGEDIGERLFRGMSVLAGADESEQDGEGRIWLAFLARAVVHPALREAHVAGVREVRDRCRQAFELARSRGQVDRDLEPHTAALELAAFADGVALQRVLEPEVVTRHVARRLLRDHLARIFRNPGTP</sequence>
<name>A0ABV0LR17_9PSEU</name>
<evidence type="ECO:0000256" key="1">
    <source>
        <dbReference type="ARBA" id="ARBA00022491"/>
    </source>
</evidence>
<organism evidence="7 8">
    <name type="scientific">Amycolatopsis melonis</name>
    <dbReference type="NCBI Taxonomy" id="3156488"/>
    <lineage>
        <taxon>Bacteria</taxon>
        <taxon>Bacillati</taxon>
        <taxon>Actinomycetota</taxon>
        <taxon>Actinomycetes</taxon>
        <taxon>Pseudonocardiales</taxon>
        <taxon>Pseudonocardiaceae</taxon>
        <taxon>Amycolatopsis</taxon>
    </lineage>
</organism>
<keyword evidence="2" id="KW-0805">Transcription regulation</keyword>
<gene>
    <name evidence="7" type="ORF">ABJI51_37155</name>
</gene>
<feature type="DNA-binding region" description="H-T-H motif" evidence="5">
    <location>
        <begin position="31"/>
        <end position="50"/>
    </location>
</feature>
<dbReference type="EMBL" id="JBDZYD010000016">
    <property type="protein sequence ID" value="MEQ0564737.1"/>
    <property type="molecule type" value="Genomic_DNA"/>
</dbReference>
<dbReference type="PROSITE" id="PS50977">
    <property type="entry name" value="HTH_TETR_2"/>
    <property type="match status" value="1"/>
</dbReference>
<keyword evidence="3 5" id="KW-0238">DNA-binding</keyword>
<proteinExistence type="predicted"/>
<dbReference type="InterPro" id="IPR039538">
    <property type="entry name" value="BetI_C"/>
</dbReference>
<dbReference type="Gene3D" id="1.10.357.10">
    <property type="entry name" value="Tetracycline Repressor, domain 2"/>
    <property type="match status" value="1"/>
</dbReference>
<dbReference type="PANTHER" id="PTHR47506">
    <property type="entry name" value="TRANSCRIPTIONAL REGULATORY PROTEIN"/>
    <property type="match status" value="1"/>
</dbReference>
<keyword evidence="8" id="KW-1185">Reference proteome</keyword>
<evidence type="ECO:0000256" key="4">
    <source>
        <dbReference type="ARBA" id="ARBA00023163"/>
    </source>
</evidence>
<reference evidence="7 8" key="1">
    <citation type="submission" date="2024-05" db="EMBL/GenBank/DDBJ databases">
        <authorList>
            <person name="Zhao H."/>
            <person name="Xu Y."/>
            <person name="Lin S."/>
            <person name="Spain J.C."/>
            <person name="Zhou N.-Y."/>
        </authorList>
    </citation>
    <scope>NUCLEOTIDE SEQUENCE [LARGE SCALE GENOMIC DNA]</scope>
    <source>
        <strain evidence="7 8">NEAU-NG30</strain>
    </source>
</reference>
<dbReference type="SUPFAM" id="SSF46689">
    <property type="entry name" value="Homeodomain-like"/>
    <property type="match status" value="1"/>
</dbReference>
<feature type="domain" description="HTH tetR-type" evidence="6">
    <location>
        <begin position="8"/>
        <end position="68"/>
    </location>
</feature>
<dbReference type="InterPro" id="IPR009057">
    <property type="entry name" value="Homeodomain-like_sf"/>
</dbReference>
<dbReference type="RefSeq" id="WP_348955816.1">
    <property type="nucleotide sequence ID" value="NZ_JBDZYD010000016.1"/>
</dbReference>
<accession>A0ABV0LR17</accession>
<dbReference type="SUPFAM" id="SSF48498">
    <property type="entry name" value="Tetracyclin repressor-like, C-terminal domain"/>
    <property type="match status" value="1"/>
</dbReference>
<keyword evidence="1" id="KW-0678">Repressor</keyword>
<comment type="caution">
    <text evidence="7">The sequence shown here is derived from an EMBL/GenBank/DDBJ whole genome shotgun (WGS) entry which is preliminary data.</text>
</comment>
<evidence type="ECO:0000313" key="8">
    <source>
        <dbReference type="Proteomes" id="UP001440984"/>
    </source>
</evidence>
<evidence type="ECO:0000256" key="3">
    <source>
        <dbReference type="ARBA" id="ARBA00023125"/>
    </source>
</evidence>
<dbReference type="InterPro" id="IPR036271">
    <property type="entry name" value="Tet_transcr_reg_TetR-rel_C_sf"/>
</dbReference>
<dbReference type="InterPro" id="IPR001647">
    <property type="entry name" value="HTH_TetR"/>
</dbReference>
<dbReference type="Proteomes" id="UP001440984">
    <property type="component" value="Unassembled WGS sequence"/>
</dbReference>
<dbReference type="Pfam" id="PF00440">
    <property type="entry name" value="TetR_N"/>
    <property type="match status" value="1"/>
</dbReference>
<evidence type="ECO:0000313" key="7">
    <source>
        <dbReference type="EMBL" id="MEQ0564737.1"/>
    </source>
</evidence>